<dbReference type="EMBL" id="WSTA01000001">
    <property type="protein sequence ID" value="MWB97008.1"/>
    <property type="molecule type" value="Genomic_DNA"/>
</dbReference>
<sequence>MTRTDPTQNADHAVGRFVLVALGIPAAITIVALAVQFAILPQLPDPVATHWGADGVDGYGPVWVPLLLTAVVGFGLPALIALACLPGLRRGDRGPTYRFMGANAASLSMLLGATTTIGLLLQRGLDDAADTPGIGPWMLLAFALAILIGVLAWFLQPRQEHPVAAPSTDTGPLPLAPAERAVWIRSVSIARGASIVLGAVVLLLVVLTAVTWVVADAAVGWLLAGISAFLLALIATSLVFRVSVDEHGLSVVSVAGVPRFQVPLAEVEAVRVVPVNPMGEFGGWGLRWAPGRFGVVLRTGPAIEVDRANGRQFVVTVDDAETGARLLQALADRAATADGGDGPMEHRHGR</sequence>
<name>A0A6I4NRC1_9MICO</name>
<accession>A0A6I4NRC1</accession>
<feature type="transmembrane region" description="Helical" evidence="1">
    <location>
        <begin position="195"/>
        <end position="215"/>
    </location>
</feature>
<protein>
    <submittedName>
        <fullName evidence="3">DUF1648 domain-containing protein</fullName>
    </submittedName>
</protein>
<organism evidence="3 4">
    <name type="scientific">Agromyces seonyuensis</name>
    <dbReference type="NCBI Taxonomy" id="2662446"/>
    <lineage>
        <taxon>Bacteria</taxon>
        <taxon>Bacillati</taxon>
        <taxon>Actinomycetota</taxon>
        <taxon>Actinomycetes</taxon>
        <taxon>Micrococcales</taxon>
        <taxon>Microbacteriaceae</taxon>
        <taxon>Agromyces</taxon>
    </lineage>
</organism>
<keyword evidence="1" id="KW-1133">Transmembrane helix</keyword>
<feature type="transmembrane region" description="Helical" evidence="1">
    <location>
        <begin position="221"/>
        <end position="240"/>
    </location>
</feature>
<keyword evidence="1" id="KW-0812">Transmembrane</keyword>
<comment type="caution">
    <text evidence="3">The sequence shown here is derived from an EMBL/GenBank/DDBJ whole genome shotgun (WGS) entry which is preliminary data.</text>
</comment>
<evidence type="ECO:0000259" key="2">
    <source>
        <dbReference type="Pfam" id="PF07853"/>
    </source>
</evidence>
<dbReference type="InterPro" id="IPR012867">
    <property type="entry name" value="DUF1648"/>
</dbReference>
<dbReference type="Pfam" id="PF07853">
    <property type="entry name" value="DUF1648"/>
    <property type="match status" value="1"/>
</dbReference>
<evidence type="ECO:0000313" key="4">
    <source>
        <dbReference type="Proteomes" id="UP000438182"/>
    </source>
</evidence>
<feature type="transmembrane region" description="Helical" evidence="1">
    <location>
        <begin position="17"/>
        <end position="43"/>
    </location>
</feature>
<evidence type="ECO:0000313" key="3">
    <source>
        <dbReference type="EMBL" id="MWB97008.1"/>
    </source>
</evidence>
<keyword evidence="1" id="KW-0472">Membrane</keyword>
<reference evidence="3 4" key="1">
    <citation type="submission" date="2019-12" db="EMBL/GenBank/DDBJ databases">
        <authorList>
            <person name="Kim Y.S."/>
        </authorList>
    </citation>
    <scope>NUCLEOTIDE SEQUENCE [LARGE SCALE GENOMIC DNA]</scope>
    <source>
        <strain evidence="3 4">MMS17-SY077</strain>
    </source>
</reference>
<dbReference type="AlphaFoldDB" id="A0A6I4NRC1"/>
<gene>
    <name evidence="3" type="ORF">GB864_00325</name>
</gene>
<keyword evidence="4" id="KW-1185">Reference proteome</keyword>
<feature type="transmembrane region" description="Helical" evidence="1">
    <location>
        <begin position="63"/>
        <end position="88"/>
    </location>
</feature>
<feature type="transmembrane region" description="Helical" evidence="1">
    <location>
        <begin position="100"/>
        <end position="122"/>
    </location>
</feature>
<proteinExistence type="predicted"/>
<evidence type="ECO:0000256" key="1">
    <source>
        <dbReference type="SAM" id="Phobius"/>
    </source>
</evidence>
<feature type="domain" description="DUF1648" evidence="2">
    <location>
        <begin position="28"/>
        <end position="70"/>
    </location>
</feature>
<dbReference type="Proteomes" id="UP000438182">
    <property type="component" value="Unassembled WGS sequence"/>
</dbReference>
<feature type="transmembrane region" description="Helical" evidence="1">
    <location>
        <begin position="134"/>
        <end position="155"/>
    </location>
</feature>
<dbReference type="RefSeq" id="WP_160422282.1">
    <property type="nucleotide sequence ID" value="NZ_WSTA01000001.1"/>
</dbReference>